<protein>
    <submittedName>
        <fullName evidence="1">Uncharacterized protein</fullName>
    </submittedName>
</protein>
<dbReference type="Proteomes" id="UP001305647">
    <property type="component" value="Unassembled WGS sequence"/>
</dbReference>
<evidence type="ECO:0000313" key="2">
    <source>
        <dbReference type="Proteomes" id="UP001305647"/>
    </source>
</evidence>
<name>A0AAN6Q523_9PEZI</name>
<dbReference type="EMBL" id="MU863628">
    <property type="protein sequence ID" value="KAK4103727.1"/>
    <property type="molecule type" value="Genomic_DNA"/>
</dbReference>
<reference evidence="1" key="2">
    <citation type="submission" date="2023-05" db="EMBL/GenBank/DDBJ databases">
        <authorList>
            <consortium name="Lawrence Berkeley National Laboratory"/>
            <person name="Steindorff A."/>
            <person name="Hensen N."/>
            <person name="Bonometti L."/>
            <person name="Westerberg I."/>
            <person name="Brannstrom I.O."/>
            <person name="Guillou S."/>
            <person name="Cros-Aarteil S."/>
            <person name="Calhoun S."/>
            <person name="Haridas S."/>
            <person name="Kuo A."/>
            <person name="Mondo S."/>
            <person name="Pangilinan J."/>
            <person name="Riley R."/>
            <person name="Labutti K."/>
            <person name="Andreopoulos B."/>
            <person name="Lipzen A."/>
            <person name="Chen C."/>
            <person name="Yanf M."/>
            <person name="Daum C."/>
            <person name="Ng V."/>
            <person name="Clum A."/>
            <person name="Ohm R."/>
            <person name="Martin F."/>
            <person name="Silar P."/>
            <person name="Natvig D."/>
            <person name="Lalanne C."/>
            <person name="Gautier V."/>
            <person name="Ament-Velasquez S.L."/>
            <person name="Kruys A."/>
            <person name="Hutchinson M.I."/>
            <person name="Powell A.J."/>
            <person name="Barry K."/>
            <person name="Miller A.N."/>
            <person name="Grigoriev I.V."/>
            <person name="Debuchy R."/>
            <person name="Gladieux P."/>
            <person name="Thoren M.H."/>
            <person name="Johannesson H."/>
        </authorList>
    </citation>
    <scope>NUCLEOTIDE SEQUENCE</scope>
    <source>
        <strain evidence="1">CBS 757.83</strain>
    </source>
</reference>
<gene>
    <name evidence="1" type="ORF">N658DRAFT_285195</name>
</gene>
<reference evidence="1" key="1">
    <citation type="journal article" date="2023" name="Mol. Phylogenet. Evol.">
        <title>Genome-scale phylogeny and comparative genomics of the fungal order Sordariales.</title>
        <authorList>
            <person name="Hensen N."/>
            <person name="Bonometti L."/>
            <person name="Westerberg I."/>
            <person name="Brannstrom I.O."/>
            <person name="Guillou S."/>
            <person name="Cros-Aarteil S."/>
            <person name="Calhoun S."/>
            <person name="Haridas S."/>
            <person name="Kuo A."/>
            <person name="Mondo S."/>
            <person name="Pangilinan J."/>
            <person name="Riley R."/>
            <person name="LaButti K."/>
            <person name="Andreopoulos B."/>
            <person name="Lipzen A."/>
            <person name="Chen C."/>
            <person name="Yan M."/>
            <person name="Daum C."/>
            <person name="Ng V."/>
            <person name="Clum A."/>
            <person name="Steindorff A."/>
            <person name="Ohm R.A."/>
            <person name="Martin F."/>
            <person name="Silar P."/>
            <person name="Natvig D.O."/>
            <person name="Lalanne C."/>
            <person name="Gautier V."/>
            <person name="Ament-Velasquez S.L."/>
            <person name="Kruys A."/>
            <person name="Hutchinson M.I."/>
            <person name="Powell A.J."/>
            <person name="Barry K."/>
            <person name="Miller A.N."/>
            <person name="Grigoriev I.V."/>
            <person name="Debuchy R."/>
            <person name="Gladieux P."/>
            <person name="Hiltunen Thoren M."/>
            <person name="Johannesson H."/>
        </authorList>
    </citation>
    <scope>NUCLEOTIDE SEQUENCE</scope>
    <source>
        <strain evidence="1">CBS 757.83</strain>
    </source>
</reference>
<organism evidence="1 2">
    <name type="scientific">Parathielavia hyrcaniae</name>
    <dbReference type="NCBI Taxonomy" id="113614"/>
    <lineage>
        <taxon>Eukaryota</taxon>
        <taxon>Fungi</taxon>
        <taxon>Dikarya</taxon>
        <taxon>Ascomycota</taxon>
        <taxon>Pezizomycotina</taxon>
        <taxon>Sordariomycetes</taxon>
        <taxon>Sordariomycetidae</taxon>
        <taxon>Sordariales</taxon>
        <taxon>Chaetomiaceae</taxon>
        <taxon>Parathielavia</taxon>
    </lineage>
</organism>
<keyword evidence="2" id="KW-1185">Reference proteome</keyword>
<evidence type="ECO:0000313" key="1">
    <source>
        <dbReference type="EMBL" id="KAK4103727.1"/>
    </source>
</evidence>
<sequence length="184" mass="20760">MWEKWRVRTSPGSLRPILSRERHGMAESRADASLIVVALECFSSASWTCHFIRTGVPIATNSSSALFHLLAPPRHFPSLLPLSPLWYLSSFPLHLLFISSPSPLFPSSFVSLSSSLSSILSPPLLYYFPSSHYYHLLVESSSLFLPDAHHVPRKRTDYSPSVRAKTMRFRRSTVYTCSPSTYIS</sequence>
<accession>A0AAN6Q523</accession>
<comment type="caution">
    <text evidence="1">The sequence shown here is derived from an EMBL/GenBank/DDBJ whole genome shotgun (WGS) entry which is preliminary data.</text>
</comment>
<proteinExistence type="predicted"/>
<dbReference type="AlphaFoldDB" id="A0AAN6Q523"/>